<accession>A0A1E3W1H0</accession>
<dbReference type="AlphaFoldDB" id="A0A1E3W1H0"/>
<dbReference type="EMBL" id="LPWF01000016">
    <property type="protein sequence ID" value="ODR99632.1"/>
    <property type="molecule type" value="Genomic_DNA"/>
</dbReference>
<dbReference type="Proteomes" id="UP000094472">
    <property type="component" value="Unassembled WGS sequence"/>
</dbReference>
<name>A0A1E3W1H0_9HYPH</name>
<comment type="caution">
    <text evidence="1">The sequence shown here is derived from an EMBL/GenBank/DDBJ whole genome shotgun (WGS) entry which is preliminary data.</text>
</comment>
<dbReference type="STRING" id="1774969.AUC69_08365"/>
<keyword evidence="2" id="KW-1185">Reference proteome</keyword>
<organism evidence="1 2">
    <name type="scientific">Methyloceanibacter superfactus</name>
    <dbReference type="NCBI Taxonomy" id="1774969"/>
    <lineage>
        <taxon>Bacteria</taxon>
        <taxon>Pseudomonadati</taxon>
        <taxon>Pseudomonadota</taxon>
        <taxon>Alphaproteobacteria</taxon>
        <taxon>Hyphomicrobiales</taxon>
        <taxon>Hyphomicrobiaceae</taxon>
        <taxon>Methyloceanibacter</taxon>
    </lineage>
</organism>
<evidence type="ECO:0000313" key="2">
    <source>
        <dbReference type="Proteomes" id="UP000094472"/>
    </source>
</evidence>
<gene>
    <name evidence="1" type="ORF">AUC69_08365</name>
</gene>
<evidence type="ECO:0000313" key="1">
    <source>
        <dbReference type="EMBL" id="ODR99632.1"/>
    </source>
</evidence>
<protein>
    <submittedName>
        <fullName evidence="1">Uncharacterized protein</fullName>
    </submittedName>
</protein>
<reference evidence="1 2" key="1">
    <citation type="journal article" date="2016" name="Environ. Microbiol.">
        <title>New Methyloceanibacter diversity from North Sea sediments includes methanotroph containing solely the soluble methane monooxygenase.</title>
        <authorList>
            <person name="Vekeman B."/>
            <person name="Kerckhof F.M."/>
            <person name="Cremers G."/>
            <person name="de Vos P."/>
            <person name="Vandamme P."/>
            <person name="Boon N."/>
            <person name="Op den Camp H.J."/>
            <person name="Heylen K."/>
        </authorList>
    </citation>
    <scope>NUCLEOTIDE SEQUENCE [LARGE SCALE GENOMIC DNA]</scope>
    <source>
        <strain evidence="1 2">R-67175</strain>
    </source>
</reference>
<proteinExistence type="predicted"/>
<sequence length="108" mass="11560">MDLDDGIGAGRTFAHVDRVDNLNPWTFLVRIDAALGHMLSLAPRRLDVGRSPVCPFVSADEAATARCGDEGANRSLAAAKPRAPTAPVAPRRIAETAAYLVMTFISRE</sequence>